<protein>
    <submittedName>
        <fullName evidence="1">Uncharacterized protein</fullName>
    </submittedName>
</protein>
<keyword evidence="2" id="KW-1185">Reference proteome</keyword>
<dbReference type="RefSeq" id="WP_206255528.1">
    <property type="nucleotide sequence ID" value="NZ_CP071060.1"/>
</dbReference>
<gene>
    <name evidence="1" type="ORF">JY500_06105</name>
</gene>
<proteinExistence type="predicted"/>
<name>A0ABX7MBZ0_9RHOO</name>
<organism evidence="1 2">
    <name type="scientific">Niveibacterium microcysteis</name>
    <dbReference type="NCBI Taxonomy" id="2811415"/>
    <lineage>
        <taxon>Bacteria</taxon>
        <taxon>Pseudomonadati</taxon>
        <taxon>Pseudomonadota</taxon>
        <taxon>Betaproteobacteria</taxon>
        <taxon>Rhodocyclales</taxon>
        <taxon>Rhodocyclaceae</taxon>
        <taxon>Niveibacterium</taxon>
    </lineage>
</organism>
<evidence type="ECO:0000313" key="1">
    <source>
        <dbReference type="EMBL" id="QSI78208.1"/>
    </source>
</evidence>
<accession>A0ABX7MBZ0</accession>
<dbReference type="Proteomes" id="UP000663570">
    <property type="component" value="Chromosome"/>
</dbReference>
<sequence length="215" mass="24098">MNDLSNLLYTEQELDLLRRLSGQEVTWVKAENHLFIDIACQSGFGISAEPEEVWVSSRSFDEVGYSWVKRAKLREEEYGANQEPKADSNVAAGIATDIAILRCAVVFSEETPNEPLESGNANLDRMVESLEKRFRSRTFNTTLINPELLFSSGEPQRCSLVDIGFMVKIGSRLVSVATFDNAFFLDRPLIAAEHLDAAFFQTYARLPLLPADRGN</sequence>
<dbReference type="EMBL" id="CP071060">
    <property type="protein sequence ID" value="QSI78208.1"/>
    <property type="molecule type" value="Genomic_DNA"/>
</dbReference>
<reference evidence="1 2" key="1">
    <citation type="submission" date="2021-02" db="EMBL/GenBank/DDBJ databases">
        <title>Niveibacterium changnyeongensis HC41.</title>
        <authorList>
            <person name="Kang M."/>
        </authorList>
    </citation>
    <scope>NUCLEOTIDE SEQUENCE [LARGE SCALE GENOMIC DNA]</scope>
    <source>
        <strain evidence="1 2">HC41</strain>
    </source>
</reference>
<evidence type="ECO:0000313" key="2">
    <source>
        <dbReference type="Proteomes" id="UP000663570"/>
    </source>
</evidence>